<feature type="signal peptide" evidence="1">
    <location>
        <begin position="1"/>
        <end position="23"/>
    </location>
</feature>
<evidence type="ECO:0000313" key="3">
    <source>
        <dbReference type="Proteomes" id="UP000694548"/>
    </source>
</evidence>
<proteinExistence type="predicted"/>
<protein>
    <submittedName>
        <fullName evidence="2">Uncharacterized protein</fullName>
    </submittedName>
</protein>
<feature type="chain" id="PRO_5034686138" evidence="1">
    <location>
        <begin position="24"/>
        <end position="73"/>
    </location>
</feature>
<accession>A0A8C6KK73</accession>
<evidence type="ECO:0000313" key="2">
    <source>
        <dbReference type="Ensembl" id="ENSNFUP00015005989.1"/>
    </source>
</evidence>
<keyword evidence="3" id="KW-1185">Reference proteome</keyword>
<keyword evidence="1" id="KW-0732">Signal</keyword>
<name>A0A8C6KK73_NOTFU</name>
<reference evidence="2" key="3">
    <citation type="submission" date="2025-09" db="UniProtKB">
        <authorList>
            <consortium name="Ensembl"/>
        </authorList>
    </citation>
    <scope>IDENTIFICATION</scope>
</reference>
<dbReference type="AlphaFoldDB" id="A0A8C6KK73"/>
<sequence>ITASSFLLVCALSVLFLHQDVTSHEFSFNCRRKWTMWLERIRGVCHSRVSNLQPSCCEATVLTTGHHAAIRNQ</sequence>
<reference evidence="2" key="1">
    <citation type="submission" date="2014-08" db="EMBL/GenBank/DDBJ databases">
        <authorList>
            <person name="Senf B."/>
            <person name="Petzold A."/>
            <person name="Downie B.R."/>
            <person name="Koch P."/>
            <person name="Platzer M."/>
        </authorList>
    </citation>
    <scope>NUCLEOTIDE SEQUENCE [LARGE SCALE GENOMIC DNA]</scope>
    <source>
        <strain evidence="2">GRZ</strain>
    </source>
</reference>
<organism evidence="2 3">
    <name type="scientific">Nothobranchius furzeri</name>
    <name type="common">Turquoise killifish</name>
    <dbReference type="NCBI Taxonomy" id="105023"/>
    <lineage>
        <taxon>Eukaryota</taxon>
        <taxon>Metazoa</taxon>
        <taxon>Chordata</taxon>
        <taxon>Craniata</taxon>
        <taxon>Vertebrata</taxon>
        <taxon>Euteleostomi</taxon>
        <taxon>Actinopterygii</taxon>
        <taxon>Neopterygii</taxon>
        <taxon>Teleostei</taxon>
        <taxon>Neoteleostei</taxon>
        <taxon>Acanthomorphata</taxon>
        <taxon>Ovalentaria</taxon>
        <taxon>Atherinomorphae</taxon>
        <taxon>Cyprinodontiformes</taxon>
        <taxon>Nothobranchiidae</taxon>
        <taxon>Nothobranchius</taxon>
    </lineage>
</organism>
<evidence type="ECO:0000256" key="1">
    <source>
        <dbReference type="SAM" id="SignalP"/>
    </source>
</evidence>
<dbReference type="Proteomes" id="UP000694548">
    <property type="component" value="Chromosome sgr02"/>
</dbReference>
<reference evidence="2" key="2">
    <citation type="submission" date="2025-08" db="UniProtKB">
        <authorList>
            <consortium name="Ensembl"/>
        </authorList>
    </citation>
    <scope>IDENTIFICATION</scope>
</reference>
<dbReference type="Ensembl" id="ENSNFUT00015006310.1">
    <property type="protein sequence ID" value="ENSNFUP00015005989.1"/>
    <property type="gene ID" value="ENSNFUG00015002994.1"/>
</dbReference>